<dbReference type="RefSeq" id="WP_146920642.1">
    <property type="nucleotide sequence ID" value="NZ_VORW01000023.1"/>
</dbReference>
<keyword evidence="1" id="KW-0812">Transmembrane</keyword>
<comment type="caution">
    <text evidence="2">The sequence shown here is derived from an EMBL/GenBank/DDBJ whole genome shotgun (WGS) entry which is preliminary data.</text>
</comment>
<keyword evidence="1" id="KW-1133">Transmembrane helix</keyword>
<dbReference type="AlphaFoldDB" id="A0A5C7AB60"/>
<protein>
    <submittedName>
        <fullName evidence="2">Uncharacterized protein</fullName>
    </submittedName>
</protein>
<proteinExistence type="predicted"/>
<feature type="transmembrane region" description="Helical" evidence="1">
    <location>
        <begin position="100"/>
        <end position="124"/>
    </location>
</feature>
<dbReference type="OrthoDB" id="1453014at2"/>
<feature type="transmembrane region" description="Helical" evidence="1">
    <location>
        <begin position="33"/>
        <end position="57"/>
    </location>
</feature>
<evidence type="ECO:0000256" key="1">
    <source>
        <dbReference type="SAM" id="Phobius"/>
    </source>
</evidence>
<feature type="transmembrane region" description="Helical" evidence="1">
    <location>
        <begin position="64"/>
        <end position="88"/>
    </location>
</feature>
<gene>
    <name evidence="2" type="ORF">ESV85_19610</name>
</gene>
<sequence>MPRDLALDVRFAYSANEAYDSLKSMGPKVRENYLIVIWALDTAYMVVYLLLFSAFMVRFMKSKALAIFPFLVFILDLCENLMVTILLIKFPVENQVLGFIASFFTTSKWLVVGFFSVSFISYLIRNYVLKNQPDLNLNR</sequence>
<dbReference type="Proteomes" id="UP000321935">
    <property type="component" value="Unassembled WGS sequence"/>
</dbReference>
<accession>A0A5C7AB60</accession>
<reference evidence="2 3" key="1">
    <citation type="submission" date="2019-08" db="EMBL/GenBank/DDBJ databases">
        <title>Genomes sequence of Algoriphagus aquimarinus ACAM450.</title>
        <authorList>
            <person name="Bowman J.P."/>
        </authorList>
    </citation>
    <scope>NUCLEOTIDE SEQUENCE [LARGE SCALE GENOMIC DNA]</scope>
    <source>
        <strain evidence="2 3">ACAM 450</strain>
    </source>
</reference>
<evidence type="ECO:0000313" key="3">
    <source>
        <dbReference type="Proteomes" id="UP000321935"/>
    </source>
</evidence>
<evidence type="ECO:0000313" key="2">
    <source>
        <dbReference type="EMBL" id="TXE03701.1"/>
    </source>
</evidence>
<name>A0A5C7AB60_9BACT</name>
<dbReference type="EMBL" id="VORW01000023">
    <property type="protein sequence ID" value="TXE03701.1"/>
    <property type="molecule type" value="Genomic_DNA"/>
</dbReference>
<organism evidence="2 3">
    <name type="scientific">Algoriphagus aquimarinus</name>
    <dbReference type="NCBI Taxonomy" id="237018"/>
    <lineage>
        <taxon>Bacteria</taxon>
        <taxon>Pseudomonadati</taxon>
        <taxon>Bacteroidota</taxon>
        <taxon>Cytophagia</taxon>
        <taxon>Cytophagales</taxon>
        <taxon>Cyclobacteriaceae</taxon>
        <taxon>Algoriphagus</taxon>
    </lineage>
</organism>
<keyword evidence="1" id="KW-0472">Membrane</keyword>